<evidence type="ECO:0000313" key="3">
    <source>
        <dbReference type="Proteomes" id="UP001634007"/>
    </source>
</evidence>
<feature type="chain" id="PRO_5044779852" evidence="1">
    <location>
        <begin position="24"/>
        <end position="143"/>
    </location>
</feature>
<organism evidence="2 3">
    <name type="scientific">Eucalyptus globulus</name>
    <name type="common">Tasmanian blue gum</name>
    <dbReference type="NCBI Taxonomy" id="34317"/>
    <lineage>
        <taxon>Eukaryota</taxon>
        <taxon>Viridiplantae</taxon>
        <taxon>Streptophyta</taxon>
        <taxon>Embryophyta</taxon>
        <taxon>Tracheophyta</taxon>
        <taxon>Spermatophyta</taxon>
        <taxon>Magnoliopsida</taxon>
        <taxon>eudicotyledons</taxon>
        <taxon>Gunneridae</taxon>
        <taxon>Pentapetalae</taxon>
        <taxon>rosids</taxon>
        <taxon>malvids</taxon>
        <taxon>Myrtales</taxon>
        <taxon>Myrtaceae</taxon>
        <taxon>Myrtoideae</taxon>
        <taxon>Eucalypteae</taxon>
        <taxon>Eucalyptus</taxon>
    </lineage>
</organism>
<dbReference type="AlphaFoldDB" id="A0ABD3JS15"/>
<comment type="caution">
    <text evidence="2">The sequence shown here is derived from an EMBL/GenBank/DDBJ whole genome shotgun (WGS) entry which is preliminary data.</text>
</comment>
<accession>A0ABD3JS15</accession>
<gene>
    <name evidence="2" type="ORF">ACJRO7_026856</name>
</gene>
<reference evidence="2 3" key="1">
    <citation type="submission" date="2024-11" db="EMBL/GenBank/DDBJ databases">
        <title>Chromosome-level genome assembly of Eucalyptus globulus Labill. provides insights into its genome evolution.</title>
        <authorList>
            <person name="Li X."/>
        </authorList>
    </citation>
    <scope>NUCLEOTIDE SEQUENCE [LARGE SCALE GENOMIC DNA]</scope>
    <source>
        <strain evidence="2">CL2024</strain>
        <tissue evidence="2">Fresh tender leaves</tissue>
    </source>
</reference>
<keyword evidence="1" id="KW-0732">Signal</keyword>
<evidence type="ECO:0000313" key="2">
    <source>
        <dbReference type="EMBL" id="KAL3729783.1"/>
    </source>
</evidence>
<protein>
    <submittedName>
        <fullName evidence="2">Uncharacterized protein</fullName>
    </submittedName>
</protein>
<sequence>MLRFQGIVGIIVGLLSLCTTASGATNTTMLNKICNGQQYYPYGPYENTVNAVLDDLSANTTTHGYNYYGSFLNLYFQCWGHGACNDVLGQSDHTACIILRDNNSSKSAATLSVLKFNSKIAKLGKRYILSPNDARCESRSFPK</sequence>
<keyword evidence="3" id="KW-1185">Reference proteome</keyword>
<dbReference type="EMBL" id="JBJKBG010000007">
    <property type="protein sequence ID" value="KAL3729783.1"/>
    <property type="molecule type" value="Genomic_DNA"/>
</dbReference>
<dbReference type="Proteomes" id="UP001634007">
    <property type="component" value="Unassembled WGS sequence"/>
</dbReference>
<evidence type="ECO:0000256" key="1">
    <source>
        <dbReference type="SAM" id="SignalP"/>
    </source>
</evidence>
<name>A0ABD3JS15_EUCGL</name>
<proteinExistence type="predicted"/>
<feature type="signal peptide" evidence="1">
    <location>
        <begin position="1"/>
        <end position="23"/>
    </location>
</feature>